<keyword evidence="4" id="KW-0067">ATP-binding</keyword>
<dbReference type="PANTHER" id="PTHR10799">
    <property type="entry name" value="SNF2/RAD54 HELICASE FAMILY"/>
    <property type="match status" value="1"/>
</dbReference>
<dbReference type="CDD" id="cd18793">
    <property type="entry name" value="SF2_C_SNF"/>
    <property type="match status" value="1"/>
</dbReference>
<dbReference type="CDD" id="cd18012">
    <property type="entry name" value="DEXQc_arch_SWI2_SNF2"/>
    <property type="match status" value="1"/>
</dbReference>
<sequence length="873" mass="100696">MTDTADVGSGYNFKGEYGAIVLKKMVESNRCFFRNCSNPLRYSPEQKNLIFTWQEVENGSRLVSNLKSSDFLISKTIPLLCIDPQNNILYELESSYSADALNLMLNAPVIEGDKLVSVTQTILDRLPEVEFPIPKTLNAERLELSPTPRLYLQADNSHGKLIHMLQLEFLYGEHHIANYPHQPTKIVTVDNSIVKIIRDQDAERAIEERIESFGFEYVTEMSSYFIFAKPSMQVAIEKWREFIEEKIPMLRAEGWEIEIDDEFNFEFEYMDTISVESSESDDVNPWLELSFSVDIGGKSVALMPIVASLLEEFDTIEELPERLNLELSEGKFLHMESKDIKPILKTIFELFDKKEGDSLIIKPYDAHLIDIDEDSDIVWKGAKELKEISQKLKDFKGIESTPPSSKLEADLRDYQQFGLDWIHFLYSFKFGGILADDMGLGKTIQTLSFLQLLKEREELTKPALVIMPTSLIGNWRDEIEKFTPDLNYLRLYGADRAKLFEKIDSYDIILTTYQLAQRDEEKYRERSFLYIILDEAQKIKNPKTKMAVAIKSFKSEYRLALSGTPIENHLGELWSIFDFLMPGFLDNLSFFKSYYQNPIEREHDIERRELLNKKVAPFILRRTKGEVVEELPPKTEIIKRATFTPKQATLYENIRVTMEEKVRETIKGKGLARSHITILDALLKLRQVCCHPQLLKLDSAKSVKESAKLEMFLELIDELRSEGRKVLVFSQFTSMLSIIEASIKKRKITYTKLTGATRKREEAIDKFTKGDAQIFLISLKAGGVGLNLVKADTVIHYDPWWNPAVENQATDRAYRIGQDKAVFVYKLIVENSIEEQIVKLQEKKKKLQDGIYKGNEDKSDKFDGEELLSLLKI</sequence>
<dbReference type="EMBL" id="FPHC01000011">
    <property type="protein sequence ID" value="SFV50378.1"/>
    <property type="molecule type" value="Genomic_DNA"/>
</dbReference>
<evidence type="ECO:0000259" key="2">
    <source>
        <dbReference type="PROSITE" id="PS51192"/>
    </source>
</evidence>
<dbReference type="InterPro" id="IPR000330">
    <property type="entry name" value="SNF2_N"/>
</dbReference>
<dbReference type="GO" id="GO:0004386">
    <property type="term" value="F:helicase activity"/>
    <property type="evidence" value="ECO:0007669"/>
    <property type="project" value="UniProtKB-KW"/>
</dbReference>
<evidence type="ECO:0000256" key="1">
    <source>
        <dbReference type="ARBA" id="ARBA00022801"/>
    </source>
</evidence>
<gene>
    <name evidence="4" type="ORF">MNB_SV-6-1708</name>
</gene>
<dbReference type="Gene3D" id="3.40.50.300">
    <property type="entry name" value="P-loop containing nucleotide triphosphate hydrolases"/>
    <property type="match status" value="1"/>
</dbReference>
<keyword evidence="4" id="KW-0547">Nucleotide-binding</keyword>
<dbReference type="Pfam" id="PF00176">
    <property type="entry name" value="SNF2-rel_dom"/>
    <property type="match status" value="1"/>
</dbReference>
<keyword evidence="1" id="KW-0378">Hydrolase</keyword>
<feature type="domain" description="Helicase C-terminal" evidence="3">
    <location>
        <begin position="711"/>
        <end position="859"/>
    </location>
</feature>
<reference evidence="4" key="1">
    <citation type="submission" date="2016-10" db="EMBL/GenBank/DDBJ databases">
        <authorList>
            <person name="de Groot N.N."/>
        </authorList>
    </citation>
    <scope>NUCLEOTIDE SEQUENCE</scope>
</reference>
<organism evidence="4">
    <name type="scientific">hydrothermal vent metagenome</name>
    <dbReference type="NCBI Taxonomy" id="652676"/>
    <lineage>
        <taxon>unclassified sequences</taxon>
        <taxon>metagenomes</taxon>
        <taxon>ecological metagenomes</taxon>
    </lineage>
</organism>
<dbReference type="InterPro" id="IPR049730">
    <property type="entry name" value="SNF2/RAD54-like_C"/>
</dbReference>
<name>A0A1W1BAF7_9ZZZZ</name>
<dbReference type="GO" id="GO:0005524">
    <property type="term" value="F:ATP binding"/>
    <property type="evidence" value="ECO:0007669"/>
    <property type="project" value="InterPro"/>
</dbReference>
<proteinExistence type="predicted"/>
<feature type="domain" description="Helicase ATP-binding" evidence="2">
    <location>
        <begin position="423"/>
        <end position="583"/>
    </location>
</feature>
<protein>
    <submittedName>
        <fullName evidence="4">COG0553: Superfamily II DNA/RNA helicases, SNF2 family</fullName>
    </submittedName>
</protein>
<dbReference type="SUPFAM" id="SSF52540">
    <property type="entry name" value="P-loop containing nucleoside triphosphate hydrolases"/>
    <property type="match status" value="2"/>
</dbReference>
<accession>A0A1W1BAF7</accession>
<dbReference type="PROSITE" id="PS51194">
    <property type="entry name" value="HELICASE_CTER"/>
    <property type="match status" value="1"/>
</dbReference>
<dbReference type="Pfam" id="PF00271">
    <property type="entry name" value="Helicase_C"/>
    <property type="match status" value="1"/>
</dbReference>
<evidence type="ECO:0000259" key="3">
    <source>
        <dbReference type="PROSITE" id="PS51194"/>
    </source>
</evidence>
<keyword evidence="4" id="KW-0347">Helicase</keyword>
<dbReference type="AlphaFoldDB" id="A0A1W1BAF7"/>
<dbReference type="InterPro" id="IPR038718">
    <property type="entry name" value="SNF2-like_sf"/>
</dbReference>
<dbReference type="GO" id="GO:0016787">
    <property type="term" value="F:hydrolase activity"/>
    <property type="evidence" value="ECO:0007669"/>
    <property type="project" value="UniProtKB-KW"/>
</dbReference>
<dbReference type="InterPro" id="IPR027417">
    <property type="entry name" value="P-loop_NTPase"/>
</dbReference>
<dbReference type="InterPro" id="IPR001650">
    <property type="entry name" value="Helicase_C-like"/>
</dbReference>
<dbReference type="InterPro" id="IPR014001">
    <property type="entry name" value="Helicase_ATP-bd"/>
</dbReference>
<evidence type="ECO:0000313" key="4">
    <source>
        <dbReference type="EMBL" id="SFV50378.1"/>
    </source>
</evidence>
<dbReference type="SMART" id="SM00487">
    <property type="entry name" value="DEXDc"/>
    <property type="match status" value="1"/>
</dbReference>
<dbReference type="Gene3D" id="3.40.50.10810">
    <property type="entry name" value="Tandem AAA-ATPase domain"/>
    <property type="match status" value="1"/>
</dbReference>
<dbReference type="PROSITE" id="PS51192">
    <property type="entry name" value="HELICASE_ATP_BIND_1"/>
    <property type="match status" value="1"/>
</dbReference>
<dbReference type="SMART" id="SM00490">
    <property type="entry name" value="HELICc"/>
    <property type="match status" value="1"/>
</dbReference>